<dbReference type="InterPro" id="IPR051599">
    <property type="entry name" value="Cell_Envelope_Assoc"/>
</dbReference>
<dbReference type="InterPro" id="IPR014729">
    <property type="entry name" value="Rossmann-like_a/b/a_fold"/>
</dbReference>
<name>A0ABZ2REA8_ECTME</name>
<dbReference type="CDD" id="cd06259">
    <property type="entry name" value="YdcF-like"/>
    <property type="match status" value="1"/>
</dbReference>
<dbReference type="InterPro" id="IPR003848">
    <property type="entry name" value="DUF218"/>
</dbReference>
<accession>A0ABZ2REA8</accession>
<dbReference type="EMBL" id="CP148074">
    <property type="protein sequence ID" value="WXL24363.1"/>
    <property type="molecule type" value="Genomic_DNA"/>
</dbReference>
<evidence type="ECO:0000313" key="3">
    <source>
        <dbReference type="Proteomes" id="UP001476583"/>
    </source>
</evidence>
<dbReference type="Proteomes" id="UP001476583">
    <property type="component" value="Chromosome"/>
</dbReference>
<feature type="domain" description="DUF218" evidence="1">
    <location>
        <begin position="27"/>
        <end position="130"/>
    </location>
</feature>
<gene>
    <name evidence="2" type="ORF">WG219_13620</name>
</gene>
<reference evidence="2 3" key="1">
    <citation type="submission" date="2024-03" db="EMBL/GenBank/DDBJ databases">
        <title>Complete genome of BD2.</title>
        <authorList>
            <person name="Cao G."/>
        </authorList>
    </citation>
    <scope>NUCLEOTIDE SEQUENCE [LARGE SCALE GENOMIC DNA]</scope>
    <source>
        <strain evidence="2 3">BD2</strain>
    </source>
</reference>
<dbReference type="PANTHER" id="PTHR30336">
    <property type="entry name" value="INNER MEMBRANE PROTEIN, PROBABLE PERMEASE"/>
    <property type="match status" value="1"/>
</dbReference>
<dbReference type="Pfam" id="PF02698">
    <property type="entry name" value="DUF218"/>
    <property type="match status" value="1"/>
</dbReference>
<evidence type="ECO:0000259" key="1">
    <source>
        <dbReference type="Pfam" id="PF02698"/>
    </source>
</evidence>
<keyword evidence="3" id="KW-1185">Reference proteome</keyword>
<protein>
    <submittedName>
        <fullName evidence="2">YdcF family protein</fullName>
    </submittedName>
</protein>
<proteinExistence type="predicted"/>
<dbReference type="PANTHER" id="PTHR30336:SF20">
    <property type="entry name" value="DUF218 DOMAIN-CONTAINING PROTEIN"/>
    <property type="match status" value="1"/>
</dbReference>
<sequence>MTPTLRHAQVLWDFLSAGRGHAECELLIVCGSYDLRVCDYACELLDQGVAEHIVFSGNTGNWTRHLWERPEAEIFAERAMALGVRPEQFSLEARSTNFAENIAFTRELFPHVRRATFLTKPNSIRRVKLTLPIRWPELTAWVDAPGYRFPDGVANVVGLFGLIAEMVGDVQRIKLYPQAGFQVAQELPEAVEQAWQFLVEQGFDHHKIRTQRD</sequence>
<organism evidence="2 3">
    <name type="scientific">Ectopseudomonas mendocina</name>
    <name type="common">Pseudomonas mendocina</name>
    <dbReference type="NCBI Taxonomy" id="300"/>
    <lineage>
        <taxon>Bacteria</taxon>
        <taxon>Pseudomonadati</taxon>
        <taxon>Pseudomonadota</taxon>
        <taxon>Gammaproteobacteria</taxon>
        <taxon>Pseudomonadales</taxon>
        <taxon>Pseudomonadaceae</taxon>
        <taxon>Ectopseudomonas</taxon>
    </lineage>
</organism>
<dbReference type="Gene3D" id="3.40.50.620">
    <property type="entry name" value="HUPs"/>
    <property type="match status" value="1"/>
</dbReference>
<evidence type="ECO:0000313" key="2">
    <source>
        <dbReference type="EMBL" id="WXL24363.1"/>
    </source>
</evidence>